<gene>
    <name evidence="1" type="ORF">BARAN1_0384</name>
</gene>
<evidence type="ECO:0008006" key="3">
    <source>
        <dbReference type="Google" id="ProtNLM"/>
    </source>
</evidence>
<dbReference type="EMBL" id="LS483254">
    <property type="protein sequence ID" value="SQD92409.1"/>
    <property type="molecule type" value="Genomic_DNA"/>
</dbReference>
<dbReference type="Proteomes" id="UP000249818">
    <property type="component" value="Chromosome BARAN1"/>
</dbReference>
<accession>A0A2X3KZR4</accession>
<dbReference type="RefSeq" id="WP_122031747.1">
    <property type="nucleotide sequence ID" value="NZ_LS483254.1"/>
</dbReference>
<dbReference type="AlphaFoldDB" id="A0A2X3KZR4"/>
<protein>
    <recommendedName>
        <fullName evidence="3">DUF3467 domain-containing protein</fullName>
    </recommendedName>
</protein>
<evidence type="ECO:0000313" key="2">
    <source>
        <dbReference type="Proteomes" id="UP000249818"/>
    </source>
</evidence>
<dbReference type="OrthoDB" id="9813817at2"/>
<sequence>MATEREMQVGAEMDTRKGVYANLAVISHQPDEFFLDFLLVDPQAQTPERGQAILVSRVILSPRHMKRLHEAIGENIEKYEKNLGKIVIPPKLA</sequence>
<keyword evidence="2" id="KW-1185">Reference proteome</keyword>
<dbReference type="KEGG" id="bana:BARAN1_0384"/>
<organism evidence="1 2">
    <name type="scientific">Candidatus Bipolaricaulis anaerobius</name>
    <dbReference type="NCBI Taxonomy" id="2026885"/>
    <lineage>
        <taxon>Bacteria</taxon>
        <taxon>Candidatus Bipolaricaulota</taxon>
        <taxon>Candidatus Bipolaricaulia</taxon>
        <taxon>Candidatus Bipolaricaulales</taxon>
        <taxon>Candidatus Bipolaricaulaceae</taxon>
        <taxon>Candidatus Bipolaricaulis</taxon>
    </lineage>
</organism>
<reference evidence="2" key="1">
    <citation type="submission" date="2018-05" db="EMBL/GenBank/DDBJ databases">
        <authorList>
            <person name="Hao L."/>
        </authorList>
    </citation>
    <scope>NUCLEOTIDE SEQUENCE [LARGE SCALE GENOMIC DNA]</scope>
</reference>
<dbReference type="InterPro" id="IPR021857">
    <property type="entry name" value="DUF3467"/>
</dbReference>
<evidence type="ECO:0000313" key="1">
    <source>
        <dbReference type="EMBL" id="SQD92409.1"/>
    </source>
</evidence>
<proteinExistence type="predicted"/>
<dbReference type="Pfam" id="PF11950">
    <property type="entry name" value="DUF3467"/>
    <property type="match status" value="1"/>
</dbReference>
<name>A0A2X3KZR4_9BACT</name>